<protein>
    <recommendedName>
        <fullName evidence="1">Inositol polyphosphate-related phosphatase domain-containing protein</fullName>
    </recommendedName>
</protein>
<accession>A0ABQ6EXX4</accession>
<evidence type="ECO:0000259" key="1">
    <source>
        <dbReference type="Pfam" id="PF22669"/>
    </source>
</evidence>
<evidence type="ECO:0000313" key="3">
    <source>
        <dbReference type="Proteomes" id="UP001157138"/>
    </source>
</evidence>
<dbReference type="SUPFAM" id="SSF56219">
    <property type="entry name" value="DNase I-like"/>
    <property type="match status" value="1"/>
</dbReference>
<gene>
    <name evidence="2" type="ORF">GCM10007938_14520</name>
</gene>
<dbReference type="InterPro" id="IPR036691">
    <property type="entry name" value="Endo/exonu/phosph_ase_sf"/>
</dbReference>
<dbReference type="EMBL" id="BSPW01000024">
    <property type="protein sequence ID" value="GLT17674.1"/>
    <property type="molecule type" value="Genomic_DNA"/>
</dbReference>
<comment type="caution">
    <text evidence="2">The sequence shown here is derived from an EMBL/GenBank/DDBJ whole genome shotgun (WGS) entry which is preliminary data.</text>
</comment>
<proteinExistence type="predicted"/>
<feature type="domain" description="Inositol polyphosphate-related phosphatase" evidence="1">
    <location>
        <begin position="78"/>
        <end position="257"/>
    </location>
</feature>
<dbReference type="Proteomes" id="UP001157138">
    <property type="component" value="Unassembled WGS sequence"/>
</dbReference>
<keyword evidence="3" id="KW-1185">Reference proteome</keyword>
<dbReference type="InterPro" id="IPR000300">
    <property type="entry name" value="IPPc"/>
</dbReference>
<name>A0ABQ6EXX4_9VIBR</name>
<organism evidence="2 3">
    <name type="scientific">Vibrio zhanjiangensis</name>
    <dbReference type="NCBI Taxonomy" id="1046128"/>
    <lineage>
        <taxon>Bacteria</taxon>
        <taxon>Pseudomonadati</taxon>
        <taxon>Pseudomonadota</taxon>
        <taxon>Gammaproteobacteria</taxon>
        <taxon>Vibrionales</taxon>
        <taxon>Vibrionaceae</taxon>
        <taxon>Vibrio</taxon>
    </lineage>
</organism>
<sequence length="357" mass="39497">MGTKMDINSNCARLNNYGFKNQVGQSDNLCKNIVRIFNCCGTDQSSFQSENYITGISTSSLVSHRPAKTIQVFTHNNANRKMSKSMCDSIVSSCNSDILFISTEEMKNLSGAMKDSIGRSQYVIVYNSAQKMLTVTKPKELLSLISCPASTAQITLVKKGVVAPVVIDHFTYRDMLNNPNKGGTVTIQKVGDMKVAMVNIHLDSRDQDERKKEINDILNKIKNKHNDINHIIVAGDFNTRNRNVQGHLIRALQDEESFRTELGIPQEYSVKLPTISQQENTYKWDADVNAEAKSSRRQRNGEMQSGYLDGVAILTPRAFAKEGEADTGSILPVGKSVVGSSFGSDHRAVTAEFTIDS</sequence>
<evidence type="ECO:0000313" key="2">
    <source>
        <dbReference type="EMBL" id="GLT17674.1"/>
    </source>
</evidence>
<dbReference type="Gene3D" id="3.60.10.10">
    <property type="entry name" value="Endonuclease/exonuclease/phosphatase"/>
    <property type="match status" value="1"/>
</dbReference>
<dbReference type="Pfam" id="PF22669">
    <property type="entry name" value="Exo_endo_phos2"/>
    <property type="match status" value="1"/>
</dbReference>
<reference evidence="3" key="1">
    <citation type="journal article" date="2019" name="Int. J. Syst. Evol. Microbiol.">
        <title>The Global Catalogue of Microorganisms (GCM) 10K type strain sequencing project: providing services to taxonomists for standard genome sequencing and annotation.</title>
        <authorList>
            <consortium name="The Broad Institute Genomics Platform"/>
            <consortium name="The Broad Institute Genome Sequencing Center for Infectious Disease"/>
            <person name="Wu L."/>
            <person name="Ma J."/>
        </authorList>
    </citation>
    <scope>NUCLEOTIDE SEQUENCE [LARGE SCALE GENOMIC DNA]</scope>
    <source>
        <strain evidence="3">NBRC 108723</strain>
    </source>
</reference>